<evidence type="ECO:0000313" key="2">
    <source>
        <dbReference type="Proteomes" id="UP000075243"/>
    </source>
</evidence>
<reference evidence="1" key="1">
    <citation type="journal article" date="2012" name="Nat. Biotechnol.">
        <title>Draft genome sequence of pigeonpea (Cajanus cajan), an orphan legume crop of resource-poor farmers.</title>
        <authorList>
            <person name="Varshney R.K."/>
            <person name="Chen W."/>
            <person name="Li Y."/>
            <person name="Bharti A.K."/>
            <person name="Saxena R.K."/>
            <person name="Schlueter J.A."/>
            <person name="Donoghue M.T."/>
            <person name="Azam S."/>
            <person name="Fan G."/>
            <person name="Whaley A.M."/>
            <person name="Farmer A.D."/>
            <person name="Sheridan J."/>
            <person name="Iwata A."/>
            <person name="Tuteja R."/>
            <person name="Penmetsa R.V."/>
            <person name="Wu W."/>
            <person name="Upadhyaya H.D."/>
            <person name="Yang S.P."/>
            <person name="Shah T."/>
            <person name="Saxena K.B."/>
            <person name="Michael T."/>
            <person name="McCombie W.R."/>
            <person name="Yang B."/>
            <person name="Zhang G."/>
            <person name="Yang H."/>
            <person name="Wang J."/>
            <person name="Spillane C."/>
            <person name="Cook D.R."/>
            <person name="May G.D."/>
            <person name="Xu X."/>
            <person name="Jackson S.A."/>
        </authorList>
    </citation>
    <scope>NUCLEOTIDE SEQUENCE [LARGE SCALE GENOMIC DNA]</scope>
</reference>
<evidence type="ECO:0000313" key="1">
    <source>
        <dbReference type="EMBL" id="KYP33585.1"/>
    </source>
</evidence>
<keyword evidence="2" id="KW-1185">Reference proteome</keyword>
<organism evidence="1 2">
    <name type="scientific">Cajanus cajan</name>
    <name type="common">Pigeon pea</name>
    <name type="synonym">Cajanus indicus</name>
    <dbReference type="NCBI Taxonomy" id="3821"/>
    <lineage>
        <taxon>Eukaryota</taxon>
        <taxon>Viridiplantae</taxon>
        <taxon>Streptophyta</taxon>
        <taxon>Embryophyta</taxon>
        <taxon>Tracheophyta</taxon>
        <taxon>Spermatophyta</taxon>
        <taxon>Magnoliopsida</taxon>
        <taxon>eudicotyledons</taxon>
        <taxon>Gunneridae</taxon>
        <taxon>Pentapetalae</taxon>
        <taxon>rosids</taxon>
        <taxon>fabids</taxon>
        <taxon>Fabales</taxon>
        <taxon>Fabaceae</taxon>
        <taxon>Papilionoideae</taxon>
        <taxon>50 kb inversion clade</taxon>
        <taxon>NPAAA clade</taxon>
        <taxon>indigoferoid/millettioid clade</taxon>
        <taxon>Phaseoleae</taxon>
        <taxon>Cajanus</taxon>
    </lineage>
</organism>
<accession>A0A151QTJ1</accession>
<name>A0A151QTJ1_CAJCA</name>
<gene>
    <name evidence="1" type="ORF">KK1_045549</name>
</gene>
<dbReference type="AlphaFoldDB" id="A0A151QTJ1"/>
<dbReference type="Proteomes" id="UP000075243">
    <property type="component" value="Unassembled WGS sequence"/>
</dbReference>
<dbReference type="EMBL" id="KQ484839">
    <property type="protein sequence ID" value="KYP33585.1"/>
    <property type="molecule type" value="Genomic_DNA"/>
</dbReference>
<proteinExistence type="predicted"/>
<dbReference type="Gramene" id="C.cajan_42698.t">
    <property type="protein sequence ID" value="C.cajan_42698.t"/>
    <property type="gene ID" value="C.cajan_42698"/>
</dbReference>
<sequence>VFPFINSMLFLMAPTPHESSNTVTTLAMFQTTVKYTNPAKYKITKSTKITTPPPPLLPPIVSAHIMKKTTAISGPLWLLQLWLNAILEKKL</sequence>
<feature type="non-terminal residue" evidence="1">
    <location>
        <position position="1"/>
    </location>
</feature>
<protein>
    <submittedName>
        <fullName evidence="1">Uncharacterized protein</fullName>
    </submittedName>
</protein>